<dbReference type="KEGG" id="plon:Pla110_41230"/>
<evidence type="ECO:0000313" key="2">
    <source>
        <dbReference type="Proteomes" id="UP000317178"/>
    </source>
</evidence>
<sequence length="166" mass="18694">MTLTPDIHTELDQRRNQSFPQTARFMGDKQLAIDLDLTAVEQLSSSLSALRLTPPSTANLSLATLEDWAKDLSQRLTYLLENVSPIEIDPASQKILVRSSQPSQQGKTKEYYEMLLSVDPQGCLSLGRYQISGTQANRQPVDLVFTREVLIRLMNDLEESFNQLVP</sequence>
<dbReference type="AlphaFoldDB" id="A0A518CT13"/>
<name>A0A518CT13_9PLAN</name>
<keyword evidence="2" id="KW-1185">Reference proteome</keyword>
<gene>
    <name evidence="1" type="ORF">Pla110_41230</name>
</gene>
<dbReference type="EMBL" id="CP036281">
    <property type="protein sequence ID" value="QDU82368.1"/>
    <property type="molecule type" value="Genomic_DNA"/>
</dbReference>
<protein>
    <submittedName>
        <fullName evidence="1">Uncharacterized protein</fullName>
    </submittedName>
</protein>
<reference evidence="1 2" key="1">
    <citation type="submission" date="2019-02" db="EMBL/GenBank/DDBJ databases">
        <title>Deep-cultivation of Planctomycetes and their phenomic and genomic characterization uncovers novel biology.</title>
        <authorList>
            <person name="Wiegand S."/>
            <person name="Jogler M."/>
            <person name="Boedeker C."/>
            <person name="Pinto D."/>
            <person name="Vollmers J."/>
            <person name="Rivas-Marin E."/>
            <person name="Kohn T."/>
            <person name="Peeters S.H."/>
            <person name="Heuer A."/>
            <person name="Rast P."/>
            <person name="Oberbeckmann S."/>
            <person name="Bunk B."/>
            <person name="Jeske O."/>
            <person name="Meyerdierks A."/>
            <person name="Storesund J.E."/>
            <person name="Kallscheuer N."/>
            <person name="Luecker S."/>
            <person name="Lage O.M."/>
            <person name="Pohl T."/>
            <person name="Merkel B.J."/>
            <person name="Hornburger P."/>
            <person name="Mueller R.-W."/>
            <person name="Bruemmer F."/>
            <person name="Labrenz M."/>
            <person name="Spormann A.M."/>
            <person name="Op den Camp H."/>
            <person name="Overmann J."/>
            <person name="Amann R."/>
            <person name="Jetten M.S.M."/>
            <person name="Mascher T."/>
            <person name="Medema M.H."/>
            <person name="Devos D.P."/>
            <person name="Kaster A.-K."/>
            <person name="Ovreas L."/>
            <person name="Rohde M."/>
            <person name="Galperin M.Y."/>
            <person name="Jogler C."/>
        </authorList>
    </citation>
    <scope>NUCLEOTIDE SEQUENCE [LARGE SCALE GENOMIC DNA]</scope>
    <source>
        <strain evidence="1 2">Pla110</strain>
    </source>
</reference>
<dbReference type="RefSeq" id="WP_144998493.1">
    <property type="nucleotide sequence ID" value="NZ_CP036281.1"/>
</dbReference>
<dbReference type="Proteomes" id="UP000317178">
    <property type="component" value="Chromosome"/>
</dbReference>
<accession>A0A518CT13</accession>
<proteinExistence type="predicted"/>
<dbReference type="OrthoDB" id="282548at2"/>
<organism evidence="1 2">
    <name type="scientific">Polystyrenella longa</name>
    <dbReference type="NCBI Taxonomy" id="2528007"/>
    <lineage>
        <taxon>Bacteria</taxon>
        <taxon>Pseudomonadati</taxon>
        <taxon>Planctomycetota</taxon>
        <taxon>Planctomycetia</taxon>
        <taxon>Planctomycetales</taxon>
        <taxon>Planctomycetaceae</taxon>
        <taxon>Polystyrenella</taxon>
    </lineage>
</organism>
<evidence type="ECO:0000313" key="1">
    <source>
        <dbReference type="EMBL" id="QDU82368.1"/>
    </source>
</evidence>